<dbReference type="InterPro" id="IPR014043">
    <property type="entry name" value="Acyl_transferase_dom"/>
</dbReference>
<evidence type="ECO:0000259" key="8">
    <source>
        <dbReference type="PROSITE" id="PS50075"/>
    </source>
</evidence>
<accession>A0A9Q8Z283</accession>
<dbReference type="Gene3D" id="3.30.70.3290">
    <property type="match status" value="1"/>
</dbReference>
<evidence type="ECO:0000256" key="5">
    <source>
        <dbReference type="ARBA" id="ARBA00023268"/>
    </source>
</evidence>
<feature type="region of interest" description="N-terminal hotdog fold" evidence="7">
    <location>
        <begin position="915"/>
        <end position="1049"/>
    </location>
</feature>
<dbReference type="SMART" id="SM00829">
    <property type="entry name" value="PKS_ER"/>
    <property type="match status" value="1"/>
</dbReference>
<dbReference type="InterPro" id="IPR020841">
    <property type="entry name" value="PKS_Beta-ketoAc_synthase_dom"/>
</dbReference>
<dbReference type="GO" id="GO:0016491">
    <property type="term" value="F:oxidoreductase activity"/>
    <property type="evidence" value="ECO:0007669"/>
    <property type="project" value="InterPro"/>
</dbReference>
<evidence type="ECO:0000313" key="11">
    <source>
        <dbReference type="EMBL" id="USP74624.1"/>
    </source>
</evidence>
<dbReference type="InterPro" id="IPR049552">
    <property type="entry name" value="PKS_DH_N"/>
</dbReference>
<evidence type="ECO:0000259" key="9">
    <source>
        <dbReference type="PROSITE" id="PS52004"/>
    </source>
</evidence>
<evidence type="ECO:0000256" key="7">
    <source>
        <dbReference type="PROSITE-ProRule" id="PRU01363"/>
    </source>
</evidence>
<evidence type="ECO:0000256" key="6">
    <source>
        <dbReference type="ARBA" id="ARBA00023315"/>
    </source>
</evidence>
<dbReference type="Gene3D" id="3.40.366.10">
    <property type="entry name" value="Malonyl-Coenzyme A Acyl Carrier Protein, domain 2"/>
    <property type="match status" value="1"/>
</dbReference>
<dbReference type="InterPro" id="IPR016035">
    <property type="entry name" value="Acyl_Trfase/lysoPLipase"/>
</dbReference>
<evidence type="ECO:0000256" key="4">
    <source>
        <dbReference type="ARBA" id="ARBA00022857"/>
    </source>
</evidence>
<dbReference type="PROSITE" id="PS50075">
    <property type="entry name" value="CARRIER"/>
    <property type="match status" value="1"/>
</dbReference>
<keyword evidence="12" id="KW-1185">Reference proteome</keyword>
<dbReference type="SUPFAM" id="SSF53335">
    <property type="entry name" value="S-adenosyl-L-methionine-dependent methyltransferases"/>
    <property type="match status" value="1"/>
</dbReference>
<dbReference type="PROSITE" id="PS52004">
    <property type="entry name" value="KS3_2"/>
    <property type="match status" value="1"/>
</dbReference>
<dbReference type="Pfam" id="PF13602">
    <property type="entry name" value="ADH_zinc_N_2"/>
    <property type="match status" value="1"/>
</dbReference>
<dbReference type="CDD" id="cd02440">
    <property type="entry name" value="AdoMet_MTases"/>
    <property type="match status" value="1"/>
</dbReference>
<feature type="active site" description="Proton acceptor; for dehydratase activity" evidence="7">
    <location>
        <position position="947"/>
    </location>
</feature>
<dbReference type="GO" id="GO:0004312">
    <property type="term" value="F:fatty acid synthase activity"/>
    <property type="evidence" value="ECO:0007669"/>
    <property type="project" value="TreeGrafter"/>
</dbReference>
<dbReference type="Pfam" id="PF02801">
    <property type="entry name" value="Ketoacyl-synt_C"/>
    <property type="match status" value="1"/>
</dbReference>
<dbReference type="SUPFAM" id="SSF51735">
    <property type="entry name" value="NAD(P)-binding Rossmann-fold domains"/>
    <property type="match status" value="2"/>
</dbReference>
<dbReference type="VEuPathDB" id="FungiDB:yc1106_01898"/>
<dbReference type="Gene3D" id="3.90.180.10">
    <property type="entry name" value="Medium-chain alcohol dehydrogenases, catalytic domain"/>
    <property type="match status" value="1"/>
</dbReference>
<proteinExistence type="predicted"/>
<dbReference type="SMART" id="SM00823">
    <property type="entry name" value="PKS_PP"/>
    <property type="match status" value="1"/>
</dbReference>
<dbReference type="InterPro" id="IPR013968">
    <property type="entry name" value="PKS_KR"/>
</dbReference>
<dbReference type="SUPFAM" id="SSF50129">
    <property type="entry name" value="GroES-like"/>
    <property type="match status" value="1"/>
</dbReference>
<feature type="domain" description="Ketosynthase family 3 (KS3)" evidence="9">
    <location>
        <begin position="5"/>
        <end position="427"/>
    </location>
</feature>
<organism evidence="11 12">
    <name type="scientific">Curvularia clavata</name>
    <dbReference type="NCBI Taxonomy" id="95742"/>
    <lineage>
        <taxon>Eukaryota</taxon>
        <taxon>Fungi</taxon>
        <taxon>Dikarya</taxon>
        <taxon>Ascomycota</taxon>
        <taxon>Pezizomycotina</taxon>
        <taxon>Dothideomycetes</taxon>
        <taxon>Pleosporomycetidae</taxon>
        <taxon>Pleosporales</taxon>
        <taxon>Pleosporineae</taxon>
        <taxon>Pleosporaceae</taxon>
        <taxon>Curvularia</taxon>
    </lineage>
</organism>
<dbReference type="GO" id="GO:0006633">
    <property type="term" value="P:fatty acid biosynthetic process"/>
    <property type="evidence" value="ECO:0007669"/>
    <property type="project" value="TreeGrafter"/>
</dbReference>
<dbReference type="SUPFAM" id="SSF53901">
    <property type="entry name" value="Thiolase-like"/>
    <property type="match status" value="1"/>
</dbReference>
<keyword evidence="2" id="KW-0597">Phosphoprotein</keyword>
<dbReference type="EMBL" id="CP089275">
    <property type="protein sequence ID" value="USP74624.1"/>
    <property type="molecule type" value="Genomic_DNA"/>
</dbReference>
<dbReference type="InterPro" id="IPR050091">
    <property type="entry name" value="PKS_NRPS_Biosynth_Enz"/>
</dbReference>
<dbReference type="SMART" id="SM00826">
    <property type="entry name" value="PKS_DH"/>
    <property type="match status" value="1"/>
</dbReference>
<evidence type="ECO:0008006" key="13">
    <source>
        <dbReference type="Google" id="ProtNLM"/>
    </source>
</evidence>
<dbReference type="InterPro" id="IPR011032">
    <property type="entry name" value="GroES-like_sf"/>
</dbReference>
<dbReference type="Pfam" id="PF08242">
    <property type="entry name" value="Methyltransf_12"/>
    <property type="match status" value="1"/>
</dbReference>
<dbReference type="Pfam" id="PF08659">
    <property type="entry name" value="KR"/>
    <property type="match status" value="1"/>
</dbReference>
<dbReference type="SUPFAM" id="SSF52151">
    <property type="entry name" value="FabD/lysophospholipase-like"/>
    <property type="match status" value="1"/>
</dbReference>
<dbReference type="InterPro" id="IPR001227">
    <property type="entry name" value="Ac_transferase_dom_sf"/>
</dbReference>
<gene>
    <name evidence="11" type="ORF">yc1106_01898</name>
</gene>
<dbReference type="InterPro" id="IPR049900">
    <property type="entry name" value="PKS_mFAS_DH"/>
</dbReference>
<dbReference type="Pfam" id="PF08240">
    <property type="entry name" value="ADH_N"/>
    <property type="match status" value="1"/>
</dbReference>
<dbReference type="CDD" id="cd00833">
    <property type="entry name" value="PKS"/>
    <property type="match status" value="1"/>
</dbReference>
<dbReference type="Pfam" id="PF00698">
    <property type="entry name" value="Acyl_transf_1"/>
    <property type="match status" value="1"/>
</dbReference>
<keyword evidence="4" id="KW-0521">NADP</keyword>
<evidence type="ECO:0000259" key="10">
    <source>
        <dbReference type="PROSITE" id="PS52019"/>
    </source>
</evidence>
<name>A0A9Q8Z283_CURCL</name>
<evidence type="ECO:0000256" key="3">
    <source>
        <dbReference type="ARBA" id="ARBA00022679"/>
    </source>
</evidence>
<dbReference type="PROSITE" id="PS52019">
    <property type="entry name" value="PKS_MFAS_DH"/>
    <property type="match status" value="1"/>
</dbReference>
<evidence type="ECO:0000313" key="12">
    <source>
        <dbReference type="Proteomes" id="UP001056012"/>
    </source>
</evidence>
<dbReference type="Pfam" id="PF16197">
    <property type="entry name" value="KAsynt_C_assoc"/>
    <property type="match status" value="1"/>
</dbReference>
<dbReference type="Pfam" id="PF00109">
    <property type="entry name" value="ketoacyl-synt"/>
    <property type="match status" value="1"/>
</dbReference>
<dbReference type="InterPro" id="IPR009081">
    <property type="entry name" value="PP-bd_ACP"/>
</dbReference>
<evidence type="ECO:0000256" key="1">
    <source>
        <dbReference type="ARBA" id="ARBA00022450"/>
    </source>
</evidence>
<dbReference type="Pfam" id="PF14765">
    <property type="entry name" value="PS-DH"/>
    <property type="match status" value="1"/>
</dbReference>
<dbReference type="InterPro" id="IPR014030">
    <property type="entry name" value="Ketoacyl_synth_N"/>
</dbReference>
<dbReference type="GO" id="GO:0031177">
    <property type="term" value="F:phosphopantetheine binding"/>
    <property type="evidence" value="ECO:0007669"/>
    <property type="project" value="InterPro"/>
</dbReference>
<dbReference type="SMART" id="SM00825">
    <property type="entry name" value="PKS_KS"/>
    <property type="match status" value="1"/>
</dbReference>
<keyword evidence="5" id="KW-0511">Multifunctional enzyme</keyword>
<dbReference type="SMART" id="SM00822">
    <property type="entry name" value="PKS_KR"/>
    <property type="match status" value="1"/>
</dbReference>
<reference evidence="11" key="1">
    <citation type="submission" date="2021-12" db="EMBL/GenBank/DDBJ databases">
        <title>Curvularia clavata genome.</title>
        <authorList>
            <person name="Cao Y."/>
        </authorList>
    </citation>
    <scope>NUCLEOTIDE SEQUENCE</scope>
    <source>
        <strain evidence="11">Yc1106</strain>
    </source>
</reference>
<dbReference type="InterPro" id="IPR020806">
    <property type="entry name" value="PKS_PP-bd"/>
</dbReference>
<dbReference type="InterPro" id="IPR036736">
    <property type="entry name" value="ACP-like_sf"/>
</dbReference>
<dbReference type="InterPro" id="IPR057326">
    <property type="entry name" value="KR_dom"/>
</dbReference>
<protein>
    <recommendedName>
        <fullName evidence="13">Polyketide synthase</fullName>
    </recommendedName>
</protein>
<dbReference type="InterPro" id="IPR049551">
    <property type="entry name" value="PKS_DH_C"/>
</dbReference>
<dbReference type="Gene3D" id="3.40.50.150">
    <property type="entry name" value="Vaccinia Virus protein VP39"/>
    <property type="match status" value="1"/>
</dbReference>
<dbReference type="InterPro" id="IPR013217">
    <property type="entry name" value="Methyltransf_12"/>
</dbReference>
<dbReference type="Proteomes" id="UP001056012">
    <property type="component" value="Chromosome 2"/>
</dbReference>
<feature type="region of interest" description="C-terminal hotdog fold" evidence="7">
    <location>
        <begin position="1060"/>
        <end position="1206"/>
    </location>
</feature>
<dbReference type="InterPro" id="IPR029063">
    <property type="entry name" value="SAM-dependent_MTases_sf"/>
</dbReference>
<feature type="domain" description="PKS/mFAS DH" evidence="10">
    <location>
        <begin position="915"/>
        <end position="1206"/>
    </location>
</feature>
<dbReference type="SUPFAM" id="SSF47336">
    <property type="entry name" value="ACP-like"/>
    <property type="match status" value="1"/>
</dbReference>
<dbReference type="InterPro" id="IPR016036">
    <property type="entry name" value="Malonyl_transacylase_ACP-bd"/>
</dbReference>
<dbReference type="Pfam" id="PF00550">
    <property type="entry name" value="PP-binding"/>
    <property type="match status" value="1"/>
</dbReference>
<dbReference type="InterPro" id="IPR014031">
    <property type="entry name" value="Ketoacyl_synth_C"/>
</dbReference>
<feature type="domain" description="Carrier" evidence="8">
    <location>
        <begin position="2391"/>
        <end position="2473"/>
    </location>
</feature>
<dbReference type="Pfam" id="PF21089">
    <property type="entry name" value="PKS_DH_N"/>
    <property type="match status" value="1"/>
</dbReference>
<dbReference type="Gene3D" id="1.10.1200.10">
    <property type="entry name" value="ACP-like"/>
    <property type="match status" value="1"/>
</dbReference>
<dbReference type="InterPro" id="IPR042104">
    <property type="entry name" value="PKS_dehydratase_sf"/>
</dbReference>
<dbReference type="PANTHER" id="PTHR43775">
    <property type="entry name" value="FATTY ACID SYNTHASE"/>
    <property type="match status" value="1"/>
</dbReference>
<dbReference type="Gene3D" id="3.10.129.110">
    <property type="entry name" value="Polyketide synthase dehydratase"/>
    <property type="match status" value="1"/>
</dbReference>
<dbReference type="Gene3D" id="3.40.47.10">
    <property type="match status" value="1"/>
</dbReference>
<keyword evidence="6" id="KW-0012">Acyltransferase</keyword>
<dbReference type="InterPro" id="IPR020807">
    <property type="entry name" value="PKS_DH"/>
</dbReference>
<sequence>MDHPPEPIAICGMALRLPGGLKTPDQFWELLTQKKDARGRIPLQRFDAEAFHSASGKSGYINSQYGYFLDDSAEVGAVDTSFFRMSQKESGRTDPQQKLLLELVRECFESAGEINWRGKDIGTYVGSFGNDWMEMSLKDHLSKSMYKITGHGDFMHANRLAYEYDLKGPSMTVRTACSASLLSLHEACVAVRNGDCSAALVGGCNLLWSPDAMSDMSEQGVLSLESSCRTFDARADGYARGEAVNMIYIKPLAAAIRDGNPIRAIIRGTAANADGKTQGMSLPSSSSQEQMMRKAYRSAGIAETDISRTAFVECHGTGTPTGDPIETKAVGNVFGNGGVYIGSVKPNVGHSEGASGITSVIKAVLALENRLIPPNIKFETPNPSIPFVEKNLKVPTECTNWPADKLERVSVNSFGIGGANAHVILESATSYKSSQIGQSSDQQDEFSMKQNLTEPEDSGKLFIVTANTADSLQVRLQDLRNYGNDFKKMDDICYTLACRREHLAHRAFAVVKDISMDFRPGVHFTGASSPHLTMIFTGQGAQWPRMGIELLQSNATFASSIRAMDRELKTLQPPPPWSIEEELAKDADYSRLSEAALSQPLCTAIQVALVDALADLAITPHSVLGHSSGEIAAAYVAGMISRRAAIVIAYYRGVVSQEIVRGGGMASIGLSWDEATKYLTEGVVIACNNSPSNVTISGDTTSVSEVVNAIQTQQPETFVRMLRVDVAYHSHHMLPAGAAYKSKIASFREDEDPRKRASSPPYFFSSVTGGLLPASEHVDAHYFRRNLESPVLFLEAFDSLVSKCKDSTQRDLCFLEIGPHSALSGPIRQALTEKSLKFPYVSCLHREQDADKTYLAAIGTLWQHGVNFDADRLTNPSKTRKVLTDVPLYPWDHDGSHLFQNRIAQAWRYPRFPHHELLGSLILENSEDQPSFRNILQLEQIPWLRDHNIHGDVVFPCAAYVAMAGEASRRLYSSDDTNDFTGFSVKNMVIGTAMILEESRVTEVVTSLKKWRINDTLESDGWEFTISSYSGTSWVKHCTGSVEAVSSPSVPPKSSHETLPRKSHATKWYQAMWHVGARYGPFFQGLKNIASSADEPVAKAVASDNTPKDCESRYLIHPTTIDIFFQATSIAACHGKGHALERLCVPTFIKQLDIYDCSGDLQIRTSAKALAYGRIHACGYGVDKRGSLAMNLDTLKLTPLDTTTENDPHAGGITTWDLDPSFASMSALVQHSQEVMNTSKIMKELTALHIQAALERIKDVEPTSETMRKFVAWMRRQPIPDTLRSMEIVSAEAENCSSTALASVMERITENVMELAVDEVSPLELLMADDCLSRIYQEAKFTDRTPYFKLLGHKKPNMRILEIGAGTGGTTQEFLSSLINPSDQGKLWSTYTFTDISAGFFSAAKEKFKDHPTLEFKVLDITKNPVIQGFQPHSYDLVIATNVIHAVPNLQQALRNVHTLLEPNGTFYLEELCGDMKAINFVMGVLPGWWLGEQDGRADEPYVHPERWDSELRAASFSGLTDCMMDASEPYQTHAYMIASPVTDELLPKPVTLLFDDSSQQIAKDLQTELSQSGRFEAVLHDWESETVLPKGDIICLLDVIKPFFMDPDARRWENFRRLIFQISESTYGALWLTRSSQHSCEHPRWGQTPGAIRGIRNDVGISLAMCEIDRINSSSWKAVARIAQKFCGRGHTPSRDMELEYAIEHGSVLVPRIYPFSVNQELHKPANILSAAEDIELDLTIGTVGRLDTLHWAPRTSQKPGKSQVAVEIMATGLNFRDVLTAMDLLEVPRQVLGLEAAGVVRDVGSEVEDLAVGDRVIIMGGASLFTTKALVPSVNCWKFPSSLSFQEAATMPCVFLTVIYGLLEVGQMKSEQTILIHSACGGVGLAAIQICRMLGATTYCTVSSEEKVKFLEEEIGIPRRCIFNSRNRSFVTDVKRVTNEVGVDFVLNSLSGDLLHASWECVAPFGKMIEIGKRDLIANGRMSLHPFAENRSFHGIELANLFTHRPKECRRLLVKMVDLYEAGHIKPIFPIQNFQMAEAEQCFRYMQQGRHIGKVILSKEPLVNRSATSLGLKTAHPRKTPTLNSHASYLLAGGLGGLGRIVANWLVENGARNLIFLSRSAGAKESDQDFFKDLESQGCTVTAIKGSVSSEKDVEKAMTAATAPVRGIMNFSMELQDMNFSQMTHSAWNAVNEPKVHGTWNLHNSCLSREIDLDFFLLFSSLAGVFGGPGQSNYGAANTFLEAFVQYRHSLGLRASAINLCMMYDHGYVADNLLLQERLRLQGTYGIRIPQLLDTITLALSTVEPKLTEGTLRTCSSIMSLGVRSQTPLSDPSNRIVWKNDRRMTYYFDLDSSSDATSAAATGSDSPTKAVKDFINQVLTEPSILTHPDTATFLARQIAKKIAIMLLRPIDDKEDEEIDVNCSLQDVGLDSLIAIEIRSWWKATFGFEITVLQMLRAENMLALGERATEGLEAKYGKIQGDPVAPLVAP</sequence>
<dbReference type="InterPro" id="IPR013154">
    <property type="entry name" value="ADH-like_N"/>
</dbReference>
<dbReference type="InterPro" id="IPR036291">
    <property type="entry name" value="NAD(P)-bd_dom_sf"/>
</dbReference>
<keyword evidence="3" id="KW-0808">Transferase</keyword>
<dbReference type="InterPro" id="IPR016039">
    <property type="entry name" value="Thiolase-like"/>
</dbReference>
<dbReference type="SUPFAM" id="SSF55048">
    <property type="entry name" value="Probable ACP-binding domain of malonyl-CoA ACP transacylase"/>
    <property type="match status" value="1"/>
</dbReference>
<keyword evidence="1" id="KW-0596">Phosphopantetheine</keyword>
<dbReference type="Gene3D" id="3.40.50.720">
    <property type="entry name" value="NAD(P)-binding Rossmann-like Domain"/>
    <property type="match status" value="2"/>
</dbReference>
<dbReference type="GO" id="GO:0044550">
    <property type="term" value="P:secondary metabolite biosynthetic process"/>
    <property type="evidence" value="ECO:0007669"/>
    <property type="project" value="TreeGrafter"/>
</dbReference>
<dbReference type="InterPro" id="IPR020843">
    <property type="entry name" value="ER"/>
</dbReference>
<dbReference type="CDD" id="cd05195">
    <property type="entry name" value="enoyl_red"/>
    <property type="match status" value="1"/>
</dbReference>
<dbReference type="OrthoDB" id="329835at2759"/>
<feature type="active site" description="Proton donor; for dehydratase activity" evidence="7">
    <location>
        <position position="1122"/>
    </location>
</feature>
<dbReference type="SMART" id="SM00827">
    <property type="entry name" value="PKS_AT"/>
    <property type="match status" value="1"/>
</dbReference>
<dbReference type="InterPro" id="IPR032821">
    <property type="entry name" value="PKS_assoc"/>
</dbReference>
<dbReference type="PANTHER" id="PTHR43775:SF28">
    <property type="entry name" value="SYNTHASE, PUTATIVE-RELATED"/>
    <property type="match status" value="1"/>
</dbReference>
<evidence type="ECO:0000256" key="2">
    <source>
        <dbReference type="ARBA" id="ARBA00022553"/>
    </source>
</evidence>